<dbReference type="AlphaFoldDB" id="A0A1X1R7N5"/>
<organism evidence="1 2">
    <name type="scientific">Mycolicibacterium fallax</name>
    <name type="common">Mycobacterium fallax</name>
    <dbReference type="NCBI Taxonomy" id="1793"/>
    <lineage>
        <taxon>Bacteria</taxon>
        <taxon>Bacillati</taxon>
        <taxon>Actinomycetota</taxon>
        <taxon>Actinomycetes</taxon>
        <taxon>Mycobacteriales</taxon>
        <taxon>Mycobacteriaceae</taxon>
        <taxon>Mycolicibacterium</taxon>
    </lineage>
</organism>
<dbReference type="InterPro" id="IPR020941">
    <property type="entry name" value="SUFU-like_domain"/>
</dbReference>
<name>A0A1X1R7N5_MYCFA</name>
<comment type="caution">
    <text evidence="1">The sequence shown here is derived from an EMBL/GenBank/DDBJ whole genome shotgun (WGS) entry which is preliminary data.</text>
</comment>
<evidence type="ECO:0000313" key="1">
    <source>
        <dbReference type="EMBL" id="ORV00912.1"/>
    </source>
</evidence>
<dbReference type="EMBL" id="LQOJ01000048">
    <property type="protein sequence ID" value="ORV00912.1"/>
    <property type="molecule type" value="Genomic_DNA"/>
</dbReference>
<protein>
    <submittedName>
        <fullName evidence="1">Suppressor of fused protein (SUFU)</fullName>
    </submittedName>
</protein>
<proteinExistence type="predicted"/>
<sequence length="201" mass="20771">MSAVVDRVREQLRAHFAAAGNLAEPASASVTFLGLEPIQVLRFGPDSAGVLSYVSVGCARHPMADPTDIAADPHRGPRAEVVVTLRAGLPTAGLARSVALLAATPAVEGVVLTPDALIDLGAPLWEPTTAGVFSAFLLGDSSIGAVELDPPAEPVVFLSAVPITATEAAWVRLKGAPALREAWEQDGVDVTDPARRAWSPS</sequence>
<gene>
    <name evidence="1" type="ORF">AWC04_14605</name>
</gene>
<dbReference type="Proteomes" id="UP000193484">
    <property type="component" value="Unassembled WGS sequence"/>
</dbReference>
<keyword evidence="2" id="KW-1185">Reference proteome</keyword>
<reference evidence="1 2" key="1">
    <citation type="submission" date="2016-01" db="EMBL/GenBank/DDBJ databases">
        <title>The new phylogeny of the genus Mycobacterium.</title>
        <authorList>
            <person name="Tarcisio F."/>
            <person name="Conor M."/>
            <person name="Antonella G."/>
            <person name="Elisabetta G."/>
            <person name="Giulia F.S."/>
            <person name="Sara T."/>
            <person name="Anna F."/>
            <person name="Clotilde B."/>
            <person name="Roberto B."/>
            <person name="Veronica D.S."/>
            <person name="Fabio R."/>
            <person name="Monica P."/>
            <person name="Olivier J."/>
            <person name="Enrico T."/>
            <person name="Nicola S."/>
        </authorList>
    </citation>
    <scope>NUCLEOTIDE SEQUENCE [LARGE SCALE GENOMIC DNA]</scope>
    <source>
        <strain evidence="1 2">DSM 44179</strain>
    </source>
</reference>
<dbReference type="STRING" id="1793.AWC04_14605"/>
<dbReference type="RefSeq" id="WP_085097926.1">
    <property type="nucleotide sequence ID" value="NZ_AP022603.1"/>
</dbReference>
<dbReference type="Pfam" id="PF05076">
    <property type="entry name" value="SUFU"/>
    <property type="match status" value="1"/>
</dbReference>
<evidence type="ECO:0000313" key="2">
    <source>
        <dbReference type="Proteomes" id="UP000193484"/>
    </source>
</evidence>
<dbReference type="OrthoDB" id="5191848at2"/>
<accession>A0A1X1R7N5</accession>